<protein>
    <submittedName>
        <fullName evidence="1">Uncharacterized protein</fullName>
    </submittedName>
</protein>
<evidence type="ECO:0000313" key="1">
    <source>
        <dbReference type="EMBL" id="SLM49112.1"/>
    </source>
</evidence>
<proteinExistence type="predicted"/>
<dbReference type="OrthoDB" id="9799594at2"/>
<dbReference type="EMBL" id="LT828648">
    <property type="protein sequence ID" value="SLM49112.1"/>
    <property type="molecule type" value="Genomic_DNA"/>
</dbReference>
<dbReference type="STRING" id="1325564.NSJP_2945"/>
<gene>
    <name evidence="1" type="ORF">NSJP_2945</name>
</gene>
<organism evidence="1 2">
    <name type="scientific">Nitrospira japonica</name>
    <dbReference type="NCBI Taxonomy" id="1325564"/>
    <lineage>
        <taxon>Bacteria</taxon>
        <taxon>Pseudomonadati</taxon>
        <taxon>Nitrospirota</taxon>
        <taxon>Nitrospiria</taxon>
        <taxon>Nitrospirales</taxon>
        <taxon>Nitrospiraceae</taxon>
        <taxon>Nitrospira</taxon>
    </lineage>
</organism>
<keyword evidence="2" id="KW-1185">Reference proteome</keyword>
<dbReference type="Proteomes" id="UP000192042">
    <property type="component" value="Chromosome I"/>
</dbReference>
<accession>A0A1W1I7V8</accession>
<name>A0A1W1I7V8_9BACT</name>
<dbReference type="KEGG" id="nja:NSJP_2945"/>
<reference evidence="1 2" key="1">
    <citation type="submission" date="2017-03" db="EMBL/GenBank/DDBJ databases">
        <authorList>
            <person name="Afonso C.L."/>
            <person name="Miller P.J."/>
            <person name="Scott M.A."/>
            <person name="Spackman E."/>
            <person name="Goraichik I."/>
            <person name="Dimitrov K.M."/>
            <person name="Suarez D.L."/>
            <person name="Swayne D.E."/>
        </authorList>
    </citation>
    <scope>NUCLEOTIDE SEQUENCE [LARGE SCALE GENOMIC DNA]</scope>
    <source>
        <strain evidence="1">Genome sequencing of Nitrospira japonica strain NJ11</strain>
    </source>
</reference>
<sequence>MRFIKHHSPCFAGSLNAGLWCAVFMCAILAAPLTASASGLLDLADLISHPEQYDRQEVVVSGEVTNVQLATNRQGQPAYGFLLKDHAGTVKVIGLGQAEVREGDQVIVEGIFTRLRQAGRTIIYNEIKALSIRSLNRLNPDLVG</sequence>
<evidence type="ECO:0000313" key="2">
    <source>
        <dbReference type="Proteomes" id="UP000192042"/>
    </source>
</evidence>
<dbReference type="RefSeq" id="WP_080887397.1">
    <property type="nucleotide sequence ID" value="NZ_LT828648.1"/>
</dbReference>
<dbReference type="AlphaFoldDB" id="A0A1W1I7V8"/>